<keyword evidence="2" id="KW-1185">Reference proteome</keyword>
<name>A0A286M306_GRABC</name>
<organism evidence="1 2">
    <name type="scientific">Granulibacter bethesdensis (strain ATCC BAA-1260 / CGDNIH1)</name>
    <dbReference type="NCBI Taxonomy" id="391165"/>
    <lineage>
        <taxon>Bacteria</taxon>
        <taxon>Pseudomonadati</taxon>
        <taxon>Pseudomonadota</taxon>
        <taxon>Alphaproteobacteria</taxon>
        <taxon>Acetobacterales</taxon>
        <taxon>Acetobacteraceae</taxon>
        <taxon>Granulibacter</taxon>
    </lineage>
</organism>
<dbReference type="KEGG" id="gbe:GbCGDNIH1_7145"/>
<reference evidence="1 2" key="1">
    <citation type="journal article" date="2007" name="J. Bacteriol.">
        <title>Genome sequence analysis of the emerging human pathogenic acetic acid bacterium Granulibacter bethesdensis.</title>
        <authorList>
            <person name="Greenberg D.E."/>
            <person name="Porcella S.F."/>
            <person name="Zelazny A.M."/>
            <person name="Virtaneva K."/>
            <person name="Sturdevant D.E."/>
            <person name="Kupko J.J.III."/>
            <person name="Barbian K.D."/>
            <person name="Babar A."/>
            <person name="Dorward D.W."/>
            <person name="Holland S.M."/>
        </authorList>
    </citation>
    <scope>NUCLEOTIDE SEQUENCE [LARGE SCALE GENOMIC DNA]</scope>
    <source>
        <strain evidence="2">ATCC BAA-1260 / CGDNIH1</strain>
    </source>
</reference>
<dbReference type="EMBL" id="CP000394">
    <property type="protein sequence ID" value="ASV62405.1"/>
    <property type="molecule type" value="Genomic_DNA"/>
</dbReference>
<evidence type="ECO:0000313" key="1">
    <source>
        <dbReference type="EMBL" id="ASV62405.1"/>
    </source>
</evidence>
<dbReference type="AlphaFoldDB" id="A0A286M306"/>
<evidence type="ECO:0000313" key="2">
    <source>
        <dbReference type="Proteomes" id="UP000001963"/>
    </source>
</evidence>
<protein>
    <submittedName>
        <fullName evidence="1">Uncharacterized protein</fullName>
    </submittedName>
</protein>
<dbReference type="Proteomes" id="UP000001963">
    <property type="component" value="Chromosome"/>
</dbReference>
<accession>A0A286M306</accession>
<gene>
    <name evidence="1" type="ordered locus">GbCGDNIH1_7145</name>
</gene>
<proteinExistence type="predicted"/>
<sequence length="45" mass="5155">MGQPEKALQSLKATWWLARSEIRNCHKAARCIVNAQQVINQVCFL</sequence>